<feature type="domain" description="Protein kinase" evidence="6">
    <location>
        <begin position="487"/>
        <end position="831"/>
    </location>
</feature>
<dbReference type="CDD" id="cd13999">
    <property type="entry name" value="STKc_MAP3K-like"/>
    <property type="match status" value="1"/>
</dbReference>
<dbReference type="PANTHER" id="PTHR44329">
    <property type="entry name" value="SERINE/THREONINE-PROTEIN KINASE TNNI3K-RELATED"/>
    <property type="match status" value="1"/>
</dbReference>
<feature type="binding site" evidence="4">
    <location>
        <position position="514"/>
    </location>
    <ligand>
        <name>ATP</name>
        <dbReference type="ChEBI" id="CHEBI:30616"/>
    </ligand>
</feature>
<dbReference type="Gene3D" id="3.30.200.20">
    <property type="entry name" value="Phosphorylase Kinase, domain 1"/>
    <property type="match status" value="1"/>
</dbReference>
<dbReference type="PROSITE" id="PS00108">
    <property type="entry name" value="PROTEIN_KINASE_ST"/>
    <property type="match status" value="1"/>
</dbReference>
<organism evidence="7 8">
    <name type="scientific">Porphyra umbilicalis</name>
    <name type="common">Purple laver</name>
    <name type="synonym">Red alga</name>
    <dbReference type="NCBI Taxonomy" id="2786"/>
    <lineage>
        <taxon>Eukaryota</taxon>
        <taxon>Rhodophyta</taxon>
        <taxon>Bangiophyceae</taxon>
        <taxon>Bangiales</taxon>
        <taxon>Bangiaceae</taxon>
        <taxon>Porphyra</taxon>
    </lineage>
</organism>
<dbReference type="PANTHER" id="PTHR44329:SF298">
    <property type="entry name" value="MIXED LINEAGE KINASE DOMAIN-LIKE PROTEIN"/>
    <property type="match status" value="1"/>
</dbReference>
<dbReference type="InterPro" id="IPR051681">
    <property type="entry name" value="Ser/Thr_Kinases-Pseudokinases"/>
</dbReference>
<dbReference type="EMBL" id="KV918840">
    <property type="protein sequence ID" value="OSX77384.1"/>
    <property type="molecule type" value="Genomic_DNA"/>
</dbReference>
<dbReference type="Pfam" id="PF07714">
    <property type="entry name" value="PK_Tyr_Ser-Thr"/>
    <property type="match status" value="1"/>
</dbReference>
<dbReference type="AlphaFoldDB" id="A0A1X6P955"/>
<evidence type="ECO:0000256" key="2">
    <source>
        <dbReference type="ARBA" id="ARBA00022741"/>
    </source>
</evidence>
<dbReference type="InterPro" id="IPR017441">
    <property type="entry name" value="Protein_kinase_ATP_BS"/>
</dbReference>
<dbReference type="InterPro" id="IPR011009">
    <property type="entry name" value="Kinase-like_dom_sf"/>
</dbReference>
<protein>
    <recommendedName>
        <fullName evidence="6">Protein kinase domain-containing protein</fullName>
    </recommendedName>
</protein>
<dbReference type="GO" id="GO:0005524">
    <property type="term" value="F:ATP binding"/>
    <property type="evidence" value="ECO:0007669"/>
    <property type="project" value="UniProtKB-UniRule"/>
</dbReference>
<dbReference type="Proteomes" id="UP000218209">
    <property type="component" value="Unassembled WGS sequence"/>
</dbReference>
<dbReference type="GO" id="GO:0004674">
    <property type="term" value="F:protein serine/threonine kinase activity"/>
    <property type="evidence" value="ECO:0007669"/>
    <property type="project" value="UniProtKB-KW"/>
</dbReference>
<dbReference type="InterPro" id="IPR008271">
    <property type="entry name" value="Ser/Thr_kinase_AS"/>
</dbReference>
<name>A0A1X6P955_PORUM</name>
<reference evidence="7 8" key="1">
    <citation type="submission" date="2017-03" db="EMBL/GenBank/DDBJ databases">
        <title>WGS assembly of Porphyra umbilicalis.</title>
        <authorList>
            <person name="Brawley S.H."/>
            <person name="Blouin N.A."/>
            <person name="Ficko-Blean E."/>
            <person name="Wheeler G.L."/>
            <person name="Lohr M."/>
            <person name="Goodson H.V."/>
            <person name="Jenkins J.W."/>
            <person name="Blaby-Haas C.E."/>
            <person name="Helliwell K.E."/>
            <person name="Chan C."/>
            <person name="Marriage T."/>
            <person name="Bhattacharya D."/>
            <person name="Klein A.S."/>
            <person name="Badis Y."/>
            <person name="Brodie J."/>
            <person name="Cao Y."/>
            <person name="Collen J."/>
            <person name="Dittami S.M."/>
            <person name="Gachon C.M."/>
            <person name="Green B.R."/>
            <person name="Karpowicz S."/>
            <person name="Kim J.W."/>
            <person name="Kudahl U."/>
            <person name="Lin S."/>
            <person name="Michel G."/>
            <person name="Mittag M."/>
            <person name="Olson B.J."/>
            <person name="Pangilinan J."/>
            <person name="Peng Y."/>
            <person name="Qiu H."/>
            <person name="Shu S."/>
            <person name="Singer J.T."/>
            <person name="Smith A.G."/>
            <person name="Sprecher B.N."/>
            <person name="Wagner V."/>
            <person name="Wang W."/>
            <person name="Wang Z.-Y."/>
            <person name="Yan J."/>
            <person name="Yarish C."/>
            <person name="Zoeuner-Riek S."/>
            <person name="Zhuang Y."/>
            <person name="Zou Y."/>
            <person name="Lindquist E.A."/>
            <person name="Grimwood J."/>
            <person name="Barry K."/>
            <person name="Rokhsar D.S."/>
            <person name="Schmutz J."/>
            <person name="Stiller J.W."/>
            <person name="Grossman A.R."/>
            <person name="Prochnik S.E."/>
        </authorList>
    </citation>
    <scope>NUCLEOTIDE SEQUENCE [LARGE SCALE GENOMIC DNA]</scope>
    <source>
        <strain evidence="7">4086291</strain>
    </source>
</reference>
<dbReference type="InterPro" id="IPR011992">
    <property type="entry name" value="EF-hand-dom_pair"/>
</dbReference>
<dbReference type="PROSITE" id="PS50011">
    <property type="entry name" value="PROTEIN_KINASE_DOM"/>
    <property type="match status" value="1"/>
</dbReference>
<feature type="compositionally biased region" description="Low complexity" evidence="5">
    <location>
        <begin position="140"/>
        <end position="149"/>
    </location>
</feature>
<dbReference type="SMART" id="SM00220">
    <property type="entry name" value="S_TKc"/>
    <property type="match status" value="1"/>
</dbReference>
<accession>A0A1X6P955</accession>
<feature type="compositionally biased region" description="Polar residues" evidence="5">
    <location>
        <begin position="445"/>
        <end position="461"/>
    </location>
</feature>
<dbReference type="Gene3D" id="1.10.238.10">
    <property type="entry name" value="EF-hand"/>
    <property type="match status" value="1"/>
</dbReference>
<keyword evidence="1" id="KW-0418">Kinase</keyword>
<dbReference type="SUPFAM" id="SSF47473">
    <property type="entry name" value="EF-hand"/>
    <property type="match status" value="1"/>
</dbReference>
<keyword evidence="3 4" id="KW-0067">ATP-binding</keyword>
<feature type="region of interest" description="Disordered" evidence="5">
    <location>
        <begin position="441"/>
        <end position="470"/>
    </location>
</feature>
<evidence type="ECO:0000313" key="8">
    <source>
        <dbReference type="Proteomes" id="UP000218209"/>
    </source>
</evidence>
<dbReference type="PROSITE" id="PS00107">
    <property type="entry name" value="PROTEIN_KINASE_ATP"/>
    <property type="match status" value="1"/>
</dbReference>
<sequence length="839" mass="89771">MSSRRLASSRGLIDALPADSLRGDRGRPPEGSSAAIAASADEEDALSSGMLRVRARLPLPRHLWLDRSWPSASTDARLFPQMVDGASTSAPLTVPLSSVVSDTDRATVSSPFVQVVTSSTGSFDAKGSPLNQPRPPSPTSPRSRVPSSAVGGGIGAVAAAAAAVAAAADRPAAWAPGGGGGSAGSIPTLGEETIPIMGLSEMQYLRGCFEEISQGQGWVDLRQFCDLCNLLLTHGASSSAETAVDTSEPVDEAFDTHTLEFLFRLVDSGRQGRVTLRDWIRASAVFCYGRLVHKLPFVFRFAADDTPEGPTLSTETVQMLIDAVFTVVAAPPGHSWSIARSPAPPGRWPPSHYASGALSVEHNPDTLWASAQKLMGSSGHMTYATYLAWAEREPAFSEWVGWVGSRGLRAINVVQSAKERSQFVAEMEMLGFSPTQLATLPPSAAATSQWPPATHPSSTDGSSHRGDSMAGQSSATLLSFEIDFKALSLERRVGEGTFAEVYAGRWLEAPVAVKIFKDRSSAVAMYQVRKHQTQSQGADDGAVSDIAADGDQNRGALQESLRDPVGDTGVSTFDELIDSEPRSTGTSTLFLREVELLSNLRHPNVLLYMGACVKHTSPLCIVSELVTGGSLYDALHGGPNRRRLSFSPLVKLRFSLDVARGMLYLHSLSPMLLHRDLKTSNILVDTGETDGMFLPEGQPSTRVRAVLCDFGLSRLDAAGTHRSASGEPTALVGTLISMAPEVIQYERYTSKADVYSFGMILWELWTGQVPYKGLLPAQLMFEVAIKGARPNVGPSSGVPPTVAALIRQCWAADQAQRPPFLEIVRQLQKFARNEMGVTV</sequence>
<feature type="region of interest" description="Disordered" evidence="5">
    <location>
        <begin position="17"/>
        <end position="41"/>
    </location>
</feature>
<keyword evidence="1" id="KW-0723">Serine/threonine-protein kinase</keyword>
<keyword evidence="1" id="KW-0808">Transferase</keyword>
<evidence type="ECO:0000256" key="5">
    <source>
        <dbReference type="SAM" id="MobiDB-lite"/>
    </source>
</evidence>
<evidence type="ECO:0000259" key="6">
    <source>
        <dbReference type="PROSITE" id="PS50011"/>
    </source>
</evidence>
<evidence type="ECO:0000256" key="1">
    <source>
        <dbReference type="ARBA" id="ARBA00022527"/>
    </source>
</evidence>
<keyword evidence="2 4" id="KW-0547">Nucleotide-binding</keyword>
<evidence type="ECO:0000313" key="7">
    <source>
        <dbReference type="EMBL" id="OSX77384.1"/>
    </source>
</evidence>
<dbReference type="OrthoDB" id="10261027at2759"/>
<proteinExistence type="predicted"/>
<dbReference type="Gene3D" id="1.10.510.10">
    <property type="entry name" value="Transferase(Phosphotransferase) domain 1"/>
    <property type="match status" value="1"/>
</dbReference>
<evidence type="ECO:0000256" key="3">
    <source>
        <dbReference type="ARBA" id="ARBA00022840"/>
    </source>
</evidence>
<dbReference type="SUPFAM" id="SSF56112">
    <property type="entry name" value="Protein kinase-like (PK-like)"/>
    <property type="match status" value="1"/>
</dbReference>
<evidence type="ECO:0000256" key="4">
    <source>
        <dbReference type="PROSITE-ProRule" id="PRU10141"/>
    </source>
</evidence>
<dbReference type="InterPro" id="IPR000719">
    <property type="entry name" value="Prot_kinase_dom"/>
</dbReference>
<keyword evidence="8" id="KW-1185">Reference proteome</keyword>
<dbReference type="InterPro" id="IPR001245">
    <property type="entry name" value="Ser-Thr/Tyr_kinase_cat_dom"/>
</dbReference>
<feature type="region of interest" description="Disordered" evidence="5">
    <location>
        <begin position="119"/>
        <end position="149"/>
    </location>
</feature>
<gene>
    <name evidence="7" type="ORF">BU14_0151s0026</name>
</gene>